<name>A0A1X7U5K6_AMPQE</name>
<dbReference type="AlphaFoldDB" id="A0A1X7U5K6"/>
<reference evidence="1" key="1">
    <citation type="submission" date="2017-05" db="UniProtKB">
        <authorList>
            <consortium name="EnsemblMetazoa"/>
        </authorList>
    </citation>
    <scope>IDENTIFICATION</scope>
</reference>
<dbReference type="InParanoid" id="A0A1X7U5K6"/>
<sequence>MEVTEAVGLDDESLLVSQYLFPETIEPAAELDSVEEAAANEVCDASSAFKPTLKEAYSFVSKVNES</sequence>
<proteinExistence type="predicted"/>
<protein>
    <submittedName>
        <fullName evidence="1">Uncharacterized protein</fullName>
    </submittedName>
</protein>
<organism evidence="1">
    <name type="scientific">Amphimedon queenslandica</name>
    <name type="common">Sponge</name>
    <dbReference type="NCBI Taxonomy" id="400682"/>
    <lineage>
        <taxon>Eukaryota</taxon>
        <taxon>Metazoa</taxon>
        <taxon>Porifera</taxon>
        <taxon>Demospongiae</taxon>
        <taxon>Heteroscleromorpha</taxon>
        <taxon>Haplosclerida</taxon>
        <taxon>Niphatidae</taxon>
        <taxon>Amphimedon</taxon>
    </lineage>
</organism>
<evidence type="ECO:0000313" key="1">
    <source>
        <dbReference type="EnsemblMetazoa" id="Aqu2.1.23197_001"/>
    </source>
</evidence>
<accession>A0A1X7U5K6</accession>
<dbReference type="EnsemblMetazoa" id="Aqu2.1.23197_001">
    <property type="protein sequence ID" value="Aqu2.1.23197_001"/>
    <property type="gene ID" value="Aqu2.1.23197"/>
</dbReference>